<accession>A0A8B9QB18</accession>
<dbReference type="PANTHER" id="PTHR43243:SF19">
    <property type="entry name" value="CATIONIC AMINO ACID TRANSPORTER C-TERMINAL DOMAIN-CONTAINING PROTEIN"/>
    <property type="match status" value="1"/>
</dbReference>
<dbReference type="GO" id="GO:0061459">
    <property type="term" value="F:L-arginine transmembrane transporter activity"/>
    <property type="evidence" value="ECO:0007669"/>
    <property type="project" value="TreeGrafter"/>
</dbReference>
<keyword evidence="2 5" id="KW-0812">Transmembrane</keyword>
<sequence length="338" mass="36757">MWWERLHLKSRCRPTREGSSLRCCLSTADLTALGVGSTLGAGVYILAGEVAKISSGPSIVISFLIAAVVPVLTGLCYTEFGAHVPLTRSAYLYSYVTVHELWAFIAGWNLLLSYVIGIRCLDASWFSWQLHVIPRNKIFPFSFLVEMLLSFGVKESTAVSKGFTTFNMLVLLFVTVSGFIKGPLCTDQHPPPPPFRNQSVAANGTSGFGMGDFTPYSFTGTLAGAATCFCAFVGFDCIATMGEELKNPQRSIPQGIVISLLICFLAGLSHPHPDGALSPPGHNEPTSSKQCFIDADKKIPLSRIPHSIPSHCLVQPKSLSPVLANLCSHRTRRRHPSW</sequence>
<name>A0A8B9QB18_APTOW</name>
<proteinExistence type="predicted"/>
<feature type="transmembrane region" description="Helical" evidence="5">
    <location>
        <begin position="165"/>
        <end position="184"/>
    </location>
</feature>
<evidence type="ECO:0000256" key="2">
    <source>
        <dbReference type="ARBA" id="ARBA00022692"/>
    </source>
</evidence>
<dbReference type="Ensembl" id="ENSAOWT00000027508.1">
    <property type="protein sequence ID" value="ENSAOWP00000024295.1"/>
    <property type="gene ID" value="ENSAOWG00000016402.1"/>
</dbReference>
<feature type="transmembrane region" description="Helical" evidence="5">
    <location>
        <begin position="59"/>
        <end position="80"/>
    </location>
</feature>
<organism evidence="6 7">
    <name type="scientific">Apteryx owenii</name>
    <name type="common">Little spotted kiwi</name>
    <dbReference type="NCBI Taxonomy" id="8824"/>
    <lineage>
        <taxon>Eukaryota</taxon>
        <taxon>Metazoa</taxon>
        <taxon>Chordata</taxon>
        <taxon>Craniata</taxon>
        <taxon>Vertebrata</taxon>
        <taxon>Euteleostomi</taxon>
        <taxon>Archelosauria</taxon>
        <taxon>Archosauria</taxon>
        <taxon>Dinosauria</taxon>
        <taxon>Saurischia</taxon>
        <taxon>Theropoda</taxon>
        <taxon>Coelurosauria</taxon>
        <taxon>Aves</taxon>
        <taxon>Palaeognathae</taxon>
        <taxon>Apterygiformes</taxon>
        <taxon>Apterygidae</taxon>
        <taxon>Apteryx</taxon>
    </lineage>
</organism>
<dbReference type="AlphaFoldDB" id="A0A8B9QB18"/>
<evidence type="ECO:0000313" key="7">
    <source>
        <dbReference type="Proteomes" id="UP000694424"/>
    </source>
</evidence>
<keyword evidence="3 5" id="KW-1133">Transmembrane helix</keyword>
<evidence type="ECO:0000256" key="1">
    <source>
        <dbReference type="ARBA" id="ARBA00004141"/>
    </source>
</evidence>
<feature type="transmembrane region" description="Helical" evidence="5">
    <location>
        <begin position="21"/>
        <end position="47"/>
    </location>
</feature>
<reference evidence="6" key="2">
    <citation type="submission" date="2025-09" db="UniProtKB">
        <authorList>
            <consortium name="Ensembl"/>
        </authorList>
    </citation>
    <scope>IDENTIFICATION</scope>
</reference>
<feature type="transmembrane region" description="Helical" evidence="5">
    <location>
        <begin position="92"/>
        <end position="117"/>
    </location>
</feature>
<dbReference type="InterPro" id="IPR002293">
    <property type="entry name" value="AA/rel_permease1"/>
</dbReference>
<feature type="transmembrane region" description="Helical" evidence="5">
    <location>
        <begin position="216"/>
        <end position="239"/>
    </location>
</feature>
<evidence type="ECO:0000256" key="5">
    <source>
        <dbReference type="SAM" id="Phobius"/>
    </source>
</evidence>
<reference evidence="6" key="1">
    <citation type="submission" date="2025-08" db="UniProtKB">
        <authorList>
            <consortium name="Ensembl"/>
        </authorList>
    </citation>
    <scope>IDENTIFICATION</scope>
</reference>
<comment type="subcellular location">
    <subcellularLocation>
        <location evidence="1">Membrane</location>
        <topology evidence="1">Multi-pass membrane protein</topology>
    </subcellularLocation>
</comment>
<dbReference type="Pfam" id="PF13520">
    <property type="entry name" value="AA_permease_2"/>
    <property type="match status" value="1"/>
</dbReference>
<dbReference type="GO" id="GO:0000064">
    <property type="term" value="F:L-ornithine transmembrane transporter activity"/>
    <property type="evidence" value="ECO:0007669"/>
    <property type="project" value="TreeGrafter"/>
</dbReference>
<protein>
    <submittedName>
        <fullName evidence="6">Uncharacterized protein</fullName>
    </submittedName>
</protein>
<keyword evidence="4 5" id="KW-0472">Membrane</keyword>
<dbReference type="Gene3D" id="1.20.1740.10">
    <property type="entry name" value="Amino acid/polyamine transporter I"/>
    <property type="match status" value="1"/>
</dbReference>
<evidence type="ECO:0000256" key="3">
    <source>
        <dbReference type="ARBA" id="ARBA00022989"/>
    </source>
</evidence>
<dbReference type="Proteomes" id="UP000694424">
    <property type="component" value="Unplaced"/>
</dbReference>
<keyword evidence="7" id="KW-1185">Reference proteome</keyword>
<evidence type="ECO:0000313" key="6">
    <source>
        <dbReference type="Ensembl" id="ENSAOWP00000024295.1"/>
    </source>
</evidence>
<dbReference type="PANTHER" id="PTHR43243">
    <property type="entry name" value="INNER MEMBRANE TRANSPORTER YGJI-RELATED"/>
    <property type="match status" value="1"/>
</dbReference>
<evidence type="ECO:0000256" key="4">
    <source>
        <dbReference type="ARBA" id="ARBA00023136"/>
    </source>
</evidence>
<dbReference type="GO" id="GO:0005886">
    <property type="term" value="C:plasma membrane"/>
    <property type="evidence" value="ECO:0007669"/>
    <property type="project" value="TreeGrafter"/>
</dbReference>
<dbReference type="GO" id="GO:0097638">
    <property type="term" value="P:L-arginine import across plasma membrane"/>
    <property type="evidence" value="ECO:0007669"/>
    <property type="project" value="TreeGrafter"/>
</dbReference>
<dbReference type="GO" id="GO:0015189">
    <property type="term" value="F:L-lysine transmembrane transporter activity"/>
    <property type="evidence" value="ECO:0007669"/>
    <property type="project" value="TreeGrafter"/>
</dbReference>